<dbReference type="EMBL" id="NPCC01000043">
    <property type="protein sequence ID" value="PAE87059.1"/>
    <property type="molecule type" value="Genomic_DNA"/>
</dbReference>
<dbReference type="InterPro" id="IPR047705">
    <property type="entry name" value="AimR-like"/>
</dbReference>
<evidence type="ECO:0000313" key="2">
    <source>
        <dbReference type="Proteomes" id="UP000216207"/>
    </source>
</evidence>
<dbReference type="Proteomes" id="UP000216207">
    <property type="component" value="Unassembled WGS sequence"/>
</dbReference>
<reference evidence="1 2" key="1">
    <citation type="submission" date="2017-07" db="EMBL/GenBank/DDBJ databases">
        <title>Isolation and whole genome analysis of endospore-forming bacteria from heroin.</title>
        <authorList>
            <person name="Kalinowski J."/>
            <person name="Ahrens B."/>
            <person name="Al-Dilaimi A."/>
            <person name="Winkler A."/>
            <person name="Wibberg D."/>
            <person name="Schleenbecker U."/>
            <person name="Ruckert C."/>
            <person name="Wolfel R."/>
            <person name="Grass G."/>
        </authorList>
    </citation>
    <scope>NUCLEOTIDE SEQUENCE [LARGE SCALE GENOMIC DNA]</scope>
    <source>
        <strain evidence="1 2">7539</strain>
    </source>
</reference>
<name>A0A268NUY2_SHOCL</name>
<dbReference type="NCBIfam" id="NF038310">
    <property type="entry name" value="lysogeny_AimR"/>
    <property type="match status" value="1"/>
</dbReference>
<proteinExistence type="predicted"/>
<organism evidence="1 2">
    <name type="scientific">Shouchella clausii</name>
    <name type="common">Alkalihalobacillus clausii</name>
    <dbReference type="NCBI Taxonomy" id="79880"/>
    <lineage>
        <taxon>Bacteria</taxon>
        <taxon>Bacillati</taxon>
        <taxon>Bacillota</taxon>
        <taxon>Bacilli</taxon>
        <taxon>Bacillales</taxon>
        <taxon>Bacillaceae</taxon>
        <taxon>Shouchella</taxon>
    </lineage>
</organism>
<protein>
    <recommendedName>
        <fullName evidence="3">Tetratricopeptide repeat protein</fullName>
    </recommendedName>
</protein>
<evidence type="ECO:0008006" key="3">
    <source>
        <dbReference type="Google" id="ProtNLM"/>
    </source>
</evidence>
<sequence length="371" mass="43455">MAWISEENKALLEKEGMERGQTLTYDSVVQLTKKYPSLEFEDILTIVKYVDEDHFKPLMISYCKDAKKLQEVYSSFEFAFVYKDLALIDYLINRHQNDVLLTHCCKVYSLGKRLLENNISAENLLISTQSLLATNEHDATYIKLKLLEFTAFLRMKQLQTAFYLLQKLEITISQLDNRYLKTVFAARFSCNLALGYLNTHADFEKAELYALSTVVNPTSENILLRAAYRILGQIYLYQKNKFDQSYEHFQLAISIYEEINAHDQIDSILYQDIVFLHNLHNKYIDLNEKVDLEEQAHQHIVRGNRKRALELLNLQESKYGASKYSFFYRAKATNNISFYMNALKIAAKEGEIPVCYWMFEEFDKLILTTLN</sequence>
<comment type="caution">
    <text evidence="1">The sequence shown here is derived from an EMBL/GenBank/DDBJ whole genome shotgun (WGS) entry which is preliminary data.</text>
</comment>
<evidence type="ECO:0000313" key="1">
    <source>
        <dbReference type="EMBL" id="PAE87059.1"/>
    </source>
</evidence>
<dbReference type="RefSeq" id="WP_095327361.1">
    <property type="nucleotide sequence ID" value="NZ_NPCC01000043.1"/>
</dbReference>
<accession>A0A268NUY2</accession>
<dbReference type="AlphaFoldDB" id="A0A268NUY2"/>
<gene>
    <name evidence="1" type="ORF">CHH72_20675</name>
</gene>